<sequence length="201" mass="21423">MNVKKEIIALVGIVFLLLGALFGVNIISFIFGNFGTLSDSTFTDTGVTVLNETGAYLNITGYTLAGASVSGATGYVITAVWNVTVPASPVLLLVGNYTLSSLGVLTNATVTEYPDTNVSYTYTRTSDLELVSDDVTNQSLQAGLTYAQNASNQMNIVNVTIILSLLIFLFFLFWKVIQTTQKTEGSGKRKASGNPSKSSYA</sequence>
<dbReference type="EMBL" id="LAZR01004000">
    <property type="protein sequence ID" value="KKN12720.1"/>
    <property type="molecule type" value="Genomic_DNA"/>
</dbReference>
<proteinExistence type="predicted"/>
<evidence type="ECO:0000313" key="2">
    <source>
        <dbReference type="EMBL" id="KKN12720.1"/>
    </source>
</evidence>
<keyword evidence="1" id="KW-1133">Transmembrane helix</keyword>
<accession>A0A0F9MZI5</accession>
<evidence type="ECO:0000256" key="1">
    <source>
        <dbReference type="SAM" id="Phobius"/>
    </source>
</evidence>
<name>A0A0F9MZI5_9ZZZZ</name>
<comment type="caution">
    <text evidence="2">The sequence shown here is derived from an EMBL/GenBank/DDBJ whole genome shotgun (WGS) entry which is preliminary data.</text>
</comment>
<keyword evidence="1" id="KW-0472">Membrane</keyword>
<keyword evidence="1" id="KW-0812">Transmembrane</keyword>
<organism evidence="2">
    <name type="scientific">marine sediment metagenome</name>
    <dbReference type="NCBI Taxonomy" id="412755"/>
    <lineage>
        <taxon>unclassified sequences</taxon>
        <taxon>metagenomes</taxon>
        <taxon>ecological metagenomes</taxon>
    </lineage>
</organism>
<feature type="transmembrane region" description="Helical" evidence="1">
    <location>
        <begin position="7"/>
        <end position="31"/>
    </location>
</feature>
<gene>
    <name evidence="2" type="ORF">LCGC14_1013560</name>
</gene>
<dbReference type="AlphaFoldDB" id="A0A0F9MZI5"/>
<protein>
    <submittedName>
        <fullName evidence="2">Uncharacterized protein</fullName>
    </submittedName>
</protein>
<feature type="transmembrane region" description="Helical" evidence="1">
    <location>
        <begin position="156"/>
        <end position="174"/>
    </location>
</feature>
<reference evidence="2" key="1">
    <citation type="journal article" date="2015" name="Nature">
        <title>Complex archaea that bridge the gap between prokaryotes and eukaryotes.</title>
        <authorList>
            <person name="Spang A."/>
            <person name="Saw J.H."/>
            <person name="Jorgensen S.L."/>
            <person name="Zaremba-Niedzwiedzka K."/>
            <person name="Martijn J."/>
            <person name="Lind A.E."/>
            <person name="van Eijk R."/>
            <person name="Schleper C."/>
            <person name="Guy L."/>
            <person name="Ettema T.J."/>
        </authorList>
    </citation>
    <scope>NUCLEOTIDE SEQUENCE</scope>
</reference>